<protein>
    <submittedName>
        <fullName evidence="3">Uncharacterized protein</fullName>
    </submittedName>
</protein>
<reference evidence="4" key="1">
    <citation type="submission" date="2024-07" db="EMBL/GenBank/DDBJ databases">
        <title>Two chromosome-level genome assemblies of Korean endemic species Abeliophyllum distichum and Forsythia ovata (Oleaceae).</title>
        <authorList>
            <person name="Jang H."/>
        </authorList>
    </citation>
    <scope>NUCLEOTIDE SEQUENCE [LARGE SCALE GENOMIC DNA]</scope>
</reference>
<keyword evidence="1" id="KW-0175">Coiled coil</keyword>
<name>A0ABD1S1R8_9LAMI</name>
<organism evidence="3 4">
    <name type="scientific">Forsythia ovata</name>
    <dbReference type="NCBI Taxonomy" id="205694"/>
    <lineage>
        <taxon>Eukaryota</taxon>
        <taxon>Viridiplantae</taxon>
        <taxon>Streptophyta</taxon>
        <taxon>Embryophyta</taxon>
        <taxon>Tracheophyta</taxon>
        <taxon>Spermatophyta</taxon>
        <taxon>Magnoliopsida</taxon>
        <taxon>eudicotyledons</taxon>
        <taxon>Gunneridae</taxon>
        <taxon>Pentapetalae</taxon>
        <taxon>asterids</taxon>
        <taxon>lamiids</taxon>
        <taxon>Lamiales</taxon>
        <taxon>Oleaceae</taxon>
        <taxon>Forsythieae</taxon>
        <taxon>Forsythia</taxon>
    </lineage>
</organism>
<dbReference type="EMBL" id="JBFOLJ010000011">
    <property type="protein sequence ID" value="KAL2493883.1"/>
    <property type="molecule type" value="Genomic_DNA"/>
</dbReference>
<evidence type="ECO:0000256" key="2">
    <source>
        <dbReference type="SAM" id="MobiDB-lite"/>
    </source>
</evidence>
<proteinExistence type="predicted"/>
<accession>A0ABD1S1R8</accession>
<comment type="caution">
    <text evidence="3">The sequence shown here is derived from an EMBL/GenBank/DDBJ whole genome shotgun (WGS) entry which is preliminary data.</text>
</comment>
<dbReference type="AlphaFoldDB" id="A0ABD1S1R8"/>
<dbReference type="Proteomes" id="UP001604277">
    <property type="component" value="Unassembled WGS sequence"/>
</dbReference>
<feature type="region of interest" description="Disordered" evidence="2">
    <location>
        <begin position="1"/>
        <end position="51"/>
    </location>
</feature>
<gene>
    <name evidence="3" type="ORF">Fot_37640</name>
</gene>
<keyword evidence="4" id="KW-1185">Reference proteome</keyword>
<feature type="coiled-coil region" evidence="1">
    <location>
        <begin position="135"/>
        <end position="165"/>
    </location>
</feature>
<sequence>MGDEEDMEILKESMLTRKAKKPQTTSSKSSQNLAVEVGESAEGDKEIEPQISKGPDYKQLVHSRKILEGEPSDINPEVFDMIPPHLQWTLTTVDLFWTHGWADYSIKSSARVKLSALKALVARSLVLIEEAKFSVQDLELNKTSMDNALRNAENIIKDQDRFKERINWL</sequence>
<evidence type="ECO:0000256" key="1">
    <source>
        <dbReference type="SAM" id="Coils"/>
    </source>
</evidence>
<evidence type="ECO:0000313" key="3">
    <source>
        <dbReference type="EMBL" id="KAL2493883.1"/>
    </source>
</evidence>
<feature type="compositionally biased region" description="Low complexity" evidence="2">
    <location>
        <begin position="22"/>
        <end position="31"/>
    </location>
</feature>
<evidence type="ECO:0000313" key="4">
    <source>
        <dbReference type="Proteomes" id="UP001604277"/>
    </source>
</evidence>